<proteinExistence type="inferred from homology"/>
<dbReference type="SFLD" id="SFLDS00019">
    <property type="entry name" value="Glutathione_Transferase_(cytos"/>
    <property type="match status" value="1"/>
</dbReference>
<dbReference type="CDD" id="cd03048">
    <property type="entry name" value="GST_N_Ure2p_like"/>
    <property type="match status" value="1"/>
</dbReference>
<sequence length="220" mass="25227">MSHGKQFTLYTHKRGPNGWKVAIVLEELGLTYESIYFDFKQGEHKASEHTNYNPNGRIPTIIDHANADYVLWESDAILYYLVEHYDPLHRVSVSEAGDKFHQLQWLFFQSSGQGPYFGQAAWFIRYHHEQLPSAQERYKAEIRRVLGVLESVLEKQQWLVGGIVTIADLAFVPWNDIAIPAFVDFDFAAEFPATAAWHDRLHARPSVKKIVETRAAVNAA</sequence>
<keyword evidence="10" id="KW-1185">Reference proteome</keyword>
<evidence type="ECO:0000313" key="9">
    <source>
        <dbReference type="EMBL" id="GJE97545.1"/>
    </source>
</evidence>
<dbReference type="PROSITE" id="PS50404">
    <property type="entry name" value="GST_NTER"/>
    <property type="match status" value="1"/>
</dbReference>
<evidence type="ECO:0000256" key="2">
    <source>
        <dbReference type="ARBA" id="ARBA00012452"/>
    </source>
</evidence>
<dbReference type="OrthoDB" id="422574at2759"/>
<dbReference type="InterPro" id="IPR004045">
    <property type="entry name" value="Glutathione_S-Trfase_N"/>
</dbReference>
<dbReference type="InterPro" id="IPR036282">
    <property type="entry name" value="Glutathione-S-Trfase_C_sf"/>
</dbReference>
<dbReference type="EC" id="2.5.1.18" evidence="2"/>
<dbReference type="SFLD" id="SFLDG01151">
    <property type="entry name" value="Main.2:_Nu-like"/>
    <property type="match status" value="1"/>
</dbReference>
<reference evidence="9 10" key="1">
    <citation type="submission" date="2021-08" db="EMBL/GenBank/DDBJ databases">
        <title>Draft Genome Sequence of Phanerochaete sordida strain YK-624.</title>
        <authorList>
            <person name="Mori T."/>
            <person name="Dohra H."/>
            <person name="Suzuki T."/>
            <person name="Kawagishi H."/>
            <person name="Hirai H."/>
        </authorList>
    </citation>
    <scope>NUCLEOTIDE SEQUENCE [LARGE SCALE GENOMIC DNA]</scope>
    <source>
        <strain evidence="9 10">YK-624</strain>
    </source>
</reference>
<name>A0A9P3GQ80_9APHY</name>
<organism evidence="9 10">
    <name type="scientific">Phanerochaete sordida</name>
    <dbReference type="NCBI Taxonomy" id="48140"/>
    <lineage>
        <taxon>Eukaryota</taxon>
        <taxon>Fungi</taxon>
        <taxon>Dikarya</taxon>
        <taxon>Basidiomycota</taxon>
        <taxon>Agaricomycotina</taxon>
        <taxon>Agaricomycetes</taxon>
        <taxon>Polyporales</taxon>
        <taxon>Phanerochaetaceae</taxon>
        <taxon>Phanerochaete</taxon>
    </lineage>
</organism>
<comment type="function">
    <text evidence="5">Involved in the oxidative stress response and detoxification.</text>
</comment>
<comment type="catalytic activity">
    <reaction evidence="4">
        <text>RX + glutathione = an S-substituted glutathione + a halide anion + H(+)</text>
        <dbReference type="Rhea" id="RHEA:16437"/>
        <dbReference type="ChEBI" id="CHEBI:15378"/>
        <dbReference type="ChEBI" id="CHEBI:16042"/>
        <dbReference type="ChEBI" id="CHEBI:17792"/>
        <dbReference type="ChEBI" id="CHEBI:57925"/>
        <dbReference type="ChEBI" id="CHEBI:90779"/>
        <dbReference type="EC" id="2.5.1.18"/>
    </reaction>
</comment>
<dbReference type="PROSITE" id="PS50405">
    <property type="entry name" value="GST_CTER"/>
    <property type="match status" value="1"/>
</dbReference>
<evidence type="ECO:0000256" key="5">
    <source>
        <dbReference type="ARBA" id="ARBA00060024"/>
    </source>
</evidence>
<dbReference type="GO" id="GO:0004364">
    <property type="term" value="F:glutathione transferase activity"/>
    <property type="evidence" value="ECO:0007669"/>
    <property type="project" value="UniProtKB-EC"/>
</dbReference>
<evidence type="ECO:0000256" key="1">
    <source>
        <dbReference type="ARBA" id="ARBA00007409"/>
    </source>
</evidence>
<dbReference type="SUPFAM" id="SSF52833">
    <property type="entry name" value="Thioredoxin-like"/>
    <property type="match status" value="1"/>
</dbReference>
<evidence type="ECO:0000259" key="7">
    <source>
        <dbReference type="PROSITE" id="PS50404"/>
    </source>
</evidence>
<dbReference type="InterPro" id="IPR036249">
    <property type="entry name" value="Thioredoxin-like_sf"/>
</dbReference>
<dbReference type="GO" id="GO:0005634">
    <property type="term" value="C:nucleus"/>
    <property type="evidence" value="ECO:0007669"/>
    <property type="project" value="UniProtKB-ARBA"/>
</dbReference>
<dbReference type="PANTHER" id="PTHR44051">
    <property type="entry name" value="GLUTATHIONE S-TRANSFERASE-RELATED"/>
    <property type="match status" value="1"/>
</dbReference>
<dbReference type="Pfam" id="PF00043">
    <property type="entry name" value="GST_C"/>
    <property type="match status" value="1"/>
</dbReference>
<protein>
    <recommendedName>
        <fullName evidence="2">glutathione transferase</fullName>
        <ecNumber evidence="2">2.5.1.18</ecNumber>
    </recommendedName>
</protein>
<gene>
    <name evidence="9" type="ORF">PsYK624_137660</name>
</gene>
<dbReference type="PANTHER" id="PTHR44051:SF3">
    <property type="entry name" value="TRANSCRIPTIONAL REGULATOR URE2"/>
    <property type="match status" value="1"/>
</dbReference>
<feature type="domain" description="GST N-terminal" evidence="7">
    <location>
        <begin position="5"/>
        <end position="89"/>
    </location>
</feature>
<dbReference type="EMBL" id="BPQB01000073">
    <property type="protein sequence ID" value="GJE97545.1"/>
    <property type="molecule type" value="Genomic_DNA"/>
</dbReference>
<feature type="domain" description="GST C-terminal" evidence="8">
    <location>
        <begin position="95"/>
        <end position="219"/>
    </location>
</feature>
<dbReference type="Proteomes" id="UP000703269">
    <property type="component" value="Unassembled WGS sequence"/>
</dbReference>
<evidence type="ECO:0000259" key="8">
    <source>
        <dbReference type="PROSITE" id="PS50405"/>
    </source>
</evidence>
<dbReference type="InterPro" id="IPR004046">
    <property type="entry name" value="GST_C"/>
</dbReference>
<keyword evidence="3" id="KW-0808">Transferase</keyword>
<accession>A0A9P3GQ80</accession>
<dbReference type="Gene3D" id="1.20.1050.130">
    <property type="match status" value="1"/>
</dbReference>
<comment type="similarity">
    <text evidence="1 6">Belongs to the GST superfamily.</text>
</comment>
<evidence type="ECO:0000256" key="3">
    <source>
        <dbReference type="ARBA" id="ARBA00022679"/>
    </source>
</evidence>
<dbReference type="AlphaFoldDB" id="A0A9P3GQ80"/>
<dbReference type="SUPFAM" id="SSF47616">
    <property type="entry name" value="GST C-terminal domain-like"/>
    <property type="match status" value="1"/>
</dbReference>
<dbReference type="InterPro" id="IPR040079">
    <property type="entry name" value="Glutathione_S-Trfase"/>
</dbReference>
<evidence type="ECO:0000256" key="6">
    <source>
        <dbReference type="RuleBase" id="RU003494"/>
    </source>
</evidence>
<dbReference type="Pfam" id="PF02798">
    <property type="entry name" value="GST_N"/>
    <property type="match status" value="1"/>
</dbReference>
<evidence type="ECO:0000313" key="10">
    <source>
        <dbReference type="Proteomes" id="UP000703269"/>
    </source>
</evidence>
<comment type="caution">
    <text evidence="9">The sequence shown here is derived from an EMBL/GenBank/DDBJ whole genome shotgun (WGS) entry which is preliminary data.</text>
</comment>
<dbReference type="GO" id="GO:0005737">
    <property type="term" value="C:cytoplasm"/>
    <property type="evidence" value="ECO:0007669"/>
    <property type="project" value="UniProtKB-ARBA"/>
</dbReference>
<dbReference type="InterPro" id="IPR010987">
    <property type="entry name" value="Glutathione-S-Trfase_C-like"/>
</dbReference>
<dbReference type="SFLD" id="SFLDG00358">
    <property type="entry name" value="Main_(cytGST)"/>
    <property type="match status" value="1"/>
</dbReference>
<evidence type="ECO:0000256" key="4">
    <source>
        <dbReference type="ARBA" id="ARBA00047960"/>
    </source>
</evidence>
<dbReference type="FunFam" id="1.20.1050.130:FF:000016">
    <property type="entry name" value="Glutathione S-transferase 1"/>
    <property type="match status" value="1"/>
</dbReference>